<comment type="caution">
    <text evidence="1">The sequence shown here is derived from an EMBL/GenBank/DDBJ whole genome shotgun (WGS) entry which is preliminary data.</text>
</comment>
<sequence length="97" mass="11206">MDAEKTVTGSKLQKQRRVEMGFWVQEMTAMAFRCSQIEGNHCFRRTLSSPSDMLTEHQDSRWKHDDSLRSGCAQFVLCRPTRDGRIHCFPSDNLPDA</sequence>
<name>A0ABR2LKP0_9ASPA</name>
<proteinExistence type="predicted"/>
<gene>
    <name evidence="1" type="ORF">KSP40_PGU011074</name>
</gene>
<evidence type="ECO:0000313" key="2">
    <source>
        <dbReference type="Proteomes" id="UP001412067"/>
    </source>
</evidence>
<protein>
    <submittedName>
        <fullName evidence="1">Uncharacterized protein</fullName>
    </submittedName>
</protein>
<reference evidence="1 2" key="1">
    <citation type="journal article" date="2022" name="Nat. Plants">
        <title>Genomes of leafy and leafless Platanthera orchids illuminate the evolution of mycoheterotrophy.</title>
        <authorList>
            <person name="Li M.H."/>
            <person name="Liu K.W."/>
            <person name="Li Z."/>
            <person name="Lu H.C."/>
            <person name="Ye Q.L."/>
            <person name="Zhang D."/>
            <person name="Wang J.Y."/>
            <person name="Li Y.F."/>
            <person name="Zhong Z.M."/>
            <person name="Liu X."/>
            <person name="Yu X."/>
            <person name="Liu D.K."/>
            <person name="Tu X.D."/>
            <person name="Liu B."/>
            <person name="Hao Y."/>
            <person name="Liao X.Y."/>
            <person name="Jiang Y.T."/>
            <person name="Sun W.H."/>
            <person name="Chen J."/>
            <person name="Chen Y.Q."/>
            <person name="Ai Y."/>
            <person name="Zhai J.W."/>
            <person name="Wu S.S."/>
            <person name="Zhou Z."/>
            <person name="Hsiao Y.Y."/>
            <person name="Wu W.L."/>
            <person name="Chen Y.Y."/>
            <person name="Lin Y.F."/>
            <person name="Hsu J.L."/>
            <person name="Li C.Y."/>
            <person name="Wang Z.W."/>
            <person name="Zhao X."/>
            <person name="Zhong W.Y."/>
            <person name="Ma X.K."/>
            <person name="Ma L."/>
            <person name="Huang J."/>
            <person name="Chen G.Z."/>
            <person name="Huang M.Z."/>
            <person name="Huang L."/>
            <person name="Peng D.H."/>
            <person name="Luo Y.B."/>
            <person name="Zou S.Q."/>
            <person name="Chen S.P."/>
            <person name="Lan S."/>
            <person name="Tsai W.C."/>
            <person name="Van de Peer Y."/>
            <person name="Liu Z.J."/>
        </authorList>
    </citation>
    <scope>NUCLEOTIDE SEQUENCE [LARGE SCALE GENOMIC DNA]</scope>
    <source>
        <strain evidence="1">Lor288</strain>
    </source>
</reference>
<dbReference type="Proteomes" id="UP001412067">
    <property type="component" value="Unassembled WGS sequence"/>
</dbReference>
<dbReference type="EMBL" id="JBBWWR010000018">
    <property type="protein sequence ID" value="KAK8943647.1"/>
    <property type="molecule type" value="Genomic_DNA"/>
</dbReference>
<keyword evidence="2" id="KW-1185">Reference proteome</keyword>
<evidence type="ECO:0000313" key="1">
    <source>
        <dbReference type="EMBL" id="KAK8943647.1"/>
    </source>
</evidence>
<organism evidence="1 2">
    <name type="scientific">Platanthera guangdongensis</name>
    <dbReference type="NCBI Taxonomy" id="2320717"/>
    <lineage>
        <taxon>Eukaryota</taxon>
        <taxon>Viridiplantae</taxon>
        <taxon>Streptophyta</taxon>
        <taxon>Embryophyta</taxon>
        <taxon>Tracheophyta</taxon>
        <taxon>Spermatophyta</taxon>
        <taxon>Magnoliopsida</taxon>
        <taxon>Liliopsida</taxon>
        <taxon>Asparagales</taxon>
        <taxon>Orchidaceae</taxon>
        <taxon>Orchidoideae</taxon>
        <taxon>Orchideae</taxon>
        <taxon>Orchidinae</taxon>
        <taxon>Platanthera</taxon>
    </lineage>
</organism>
<accession>A0ABR2LKP0</accession>